<dbReference type="Pfam" id="PF00296">
    <property type="entry name" value="Bac_luciferase"/>
    <property type="match status" value="1"/>
</dbReference>
<keyword evidence="2" id="KW-0503">Monooxygenase</keyword>
<feature type="domain" description="Luciferase-like" evidence="3">
    <location>
        <begin position="5"/>
        <end position="305"/>
    </location>
</feature>
<dbReference type="PANTHER" id="PTHR30137">
    <property type="entry name" value="LUCIFERASE-LIKE MONOOXYGENASE"/>
    <property type="match status" value="1"/>
</dbReference>
<dbReference type="SUPFAM" id="SSF51679">
    <property type="entry name" value="Bacterial luciferase-like"/>
    <property type="match status" value="1"/>
</dbReference>
<dbReference type="InterPro" id="IPR011251">
    <property type="entry name" value="Luciferase-like_dom"/>
</dbReference>
<dbReference type="PANTHER" id="PTHR30137:SF8">
    <property type="entry name" value="BLR5498 PROTEIN"/>
    <property type="match status" value="1"/>
</dbReference>
<dbReference type="InterPro" id="IPR050766">
    <property type="entry name" value="Bact_Lucif_Oxidored"/>
</dbReference>
<evidence type="ECO:0000313" key="5">
    <source>
        <dbReference type="Proteomes" id="UP001177160"/>
    </source>
</evidence>
<protein>
    <submittedName>
        <fullName evidence="4">LLM class flavin-dependent oxidoreductase</fullName>
    </submittedName>
</protein>
<evidence type="ECO:0000256" key="1">
    <source>
        <dbReference type="ARBA" id="ARBA00023002"/>
    </source>
</evidence>
<reference evidence="4" key="1">
    <citation type="submission" date="2022-09" db="EMBL/GenBank/DDBJ databases">
        <title>Novel Mycoplasma species identified in domestic and wild animals.</title>
        <authorList>
            <person name="Volokhov D.V."/>
            <person name="Furtak V.A."/>
            <person name="Zagorodnyaya T.A."/>
        </authorList>
    </citation>
    <scope>NUCLEOTIDE SEQUENCE</scope>
    <source>
        <strain evidence="4">Oakley</strain>
    </source>
</reference>
<dbReference type="NCBIfam" id="TIGR03858">
    <property type="entry name" value="LLM_2I7G"/>
    <property type="match status" value="1"/>
</dbReference>
<keyword evidence="1" id="KW-0560">Oxidoreductase</keyword>
<evidence type="ECO:0000256" key="2">
    <source>
        <dbReference type="ARBA" id="ARBA00023033"/>
    </source>
</evidence>
<dbReference type="Proteomes" id="UP001177160">
    <property type="component" value="Unassembled WGS sequence"/>
</dbReference>
<evidence type="ECO:0000313" key="4">
    <source>
        <dbReference type="EMBL" id="MCV2232604.1"/>
    </source>
</evidence>
<accession>A0ABT2Y794</accession>
<evidence type="ECO:0000259" key="3">
    <source>
        <dbReference type="Pfam" id="PF00296"/>
    </source>
</evidence>
<dbReference type="RefSeq" id="WP_263608793.1">
    <property type="nucleotide sequence ID" value="NZ_JAOVQM010000007.1"/>
</dbReference>
<dbReference type="InterPro" id="IPR022290">
    <property type="entry name" value="LLM_Atu2307-like"/>
</dbReference>
<name>A0ABT2Y794_9MOLU</name>
<gene>
    <name evidence="4" type="ORF">N7548_07210</name>
</gene>
<comment type="caution">
    <text evidence="4">The sequence shown here is derived from an EMBL/GenBank/DDBJ whole genome shotgun (WGS) entry which is preliminary data.</text>
</comment>
<dbReference type="Gene3D" id="3.20.20.30">
    <property type="entry name" value="Luciferase-like domain"/>
    <property type="match status" value="1"/>
</dbReference>
<dbReference type="EMBL" id="JAOVQM010000007">
    <property type="protein sequence ID" value="MCV2232604.1"/>
    <property type="molecule type" value="Genomic_DNA"/>
</dbReference>
<dbReference type="InterPro" id="IPR036661">
    <property type="entry name" value="Luciferase-like_sf"/>
</dbReference>
<organism evidence="4 5">
    <name type="scientific">Paracholeplasma manati</name>
    <dbReference type="NCBI Taxonomy" id="591373"/>
    <lineage>
        <taxon>Bacteria</taxon>
        <taxon>Bacillati</taxon>
        <taxon>Mycoplasmatota</taxon>
        <taxon>Mollicutes</taxon>
        <taxon>Acholeplasmatales</taxon>
        <taxon>Acholeplasmataceae</taxon>
        <taxon>Paracholeplasma</taxon>
    </lineage>
</organism>
<sequence length="352" mass="39189">MSKFELGITTFAEVMPDLHTGKTISYDERINQLIDEIVLADQVGLDYYGIGEHHRKDFAASAPHTILAAASRLTKNIKLGSAVTVLSSEDPVRVYQNFATLNALSKGRAEIMAGRGSFIESFPLFGYDLNQYDRLFSEKLDLLLQIRDHEIVHFDGKTRAPIDGLGVYPRTDYPLPIQVAVGGTPASVVRAANYGLPLFLAIIGGYPRMFSPLVDLYKKTYKERGYGVNQMHISVHSHGYIAEDMTEATETYFPSIKQAMDIIGKERGWSTYTRSTYDAARSLEGALFVGDPAWVAKKILHLRKTLGINRFALHVPVGQLDHDKVMKTIELLGTKVKPIIDQAIALEKSELK</sequence>
<proteinExistence type="predicted"/>
<keyword evidence="5" id="KW-1185">Reference proteome</keyword>